<evidence type="ECO:0000256" key="1">
    <source>
        <dbReference type="ARBA" id="ARBA00004123"/>
    </source>
</evidence>
<feature type="region of interest" description="Disordered" evidence="5">
    <location>
        <begin position="79"/>
        <end position="112"/>
    </location>
</feature>
<keyword evidence="4" id="KW-0539">Nucleus</keyword>
<dbReference type="Proteomes" id="UP000053095">
    <property type="component" value="Unassembled WGS sequence"/>
</dbReference>
<dbReference type="PANTHER" id="PTHR31001:SF45">
    <property type="entry name" value="ZN(II)2CYS6 TRANSCRIPTION FACTOR (EUROFUNG)"/>
    <property type="match status" value="1"/>
</dbReference>
<sequence length="701" mass="80281">MPQAALPTFRMTLATSAVRTFLKLAIATILDFETMRHPSLNFIQRRFPERELLDRIRNYEELLRQNKISFDPIRSDVVTEKARPDAESDHELERQEPEPGRADSVPSTTLDSEKSYGAKNIWHTMSRGFRDPENDDSDSSHDYVRETEVKRAWEETIHKDDNLMFGSRDPTIDLSVIHPDTIQIFRLWQVYLDNVNPLLKVTHTPTLQARIIEAASNLKNVHPTLEALMFGIYSTAVTSLSRDDCQTMFNSSREDLLTRFHFGCQQALLGCGFLRTSDHDCLTALYLYLVSISFSTVPQSLASMLGVAIRIARRMGLHSESNLAECSIFEAEMRRRLWWSLVSFDHRINEVSSSRSSVIDPTWDCKVPLNVNDSDLRPEMKEPPVVHERSTEAVFAVARSVFWDYLRHTTFHLDFINPTLKPLAKRLSNESSSDESDVVQLERIMDIRYLKFCDPENPIQFMTLWSLRAQIAKCRLLEHLASHPNSSQTELQNDTATFHALLLIECDTKVMTSPLTKGFRWFNRFYFPFPAYLQISQDIKLRPGNKQTPQAWKSLSDNHEAWFENQPEEDNPIYQVFSKVVLQAWEACEATLKPSGRTITPPKIVLSIRAIQARVSRKAQNDNVEYADTNVTTGIDSLAMSTPMPVGYNNQGLSFSTGLPNDFTATRPEMYYDITGQAPFFPDMNQLDWTALGGRANWPGF</sequence>
<protein>
    <recommendedName>
        <fullName evidence="6">Xylanolytic transcriptional activator regulatory domain-containing protein</fullName>
    </recommendedName>
</protein>
<gene>
    <name evidence="7" type="ORF">TCE0_018f05547</name>
</gene>
<evidence type="ECO:0000313" key="8">
    <source>
        <dbReference type="Proteomes" id="UP000053095"/>
    </source>
</evidence>
<keyword evidence="8" id="KW-1185">Reference proteome</keyword>
<comment type="subcellular location">
    <subcellularLocation>
        <location evidence="1">Nucleus</location>
    </subcellularLocation>
</comment>
<evidence type="ECO:0000256" key="2">
    <source>
        <dbReference type="ARBA" id="ARBA00023015"/>
    </source>
</evidence>
<feature type="domain" description="Xylanolytic transcriptional activator regulatory" evidence="6">
    <location>
        <begin position="301"/>
        <end position="376"/>
    </location>
</feature>
<proteinExistence type="predicted"/>
<dbReference type="Pfam" id="PF04082">
    <property type="entry name" value="Fungal_trans"/>
    <property type="match status" value="1"/>
</dbReference>
<dbReference type="AlphaFoldDB" id="A0A510NW13"/>
<evidence type="ECO:0000259" key="6">
    <source>
        <dbReference type="SMART" id="SM00906"/>
    </source>
</evidence>
<accession>A0A510NW13</accession>
<dbReference type="CDD" id="cd12148">
    <property type="entry name" value="fungal_TF_MHR"/>
    <property type="match status" value="1"/>
</dbReference>
<dbReference type="InterPro" id="IPR050613">
    <property type="entry name" value="Sec_Metabolite_Reg"/>
</dbReference>
<evidence type="ECO:0000256" key="4">
    <source>
        <dbReference type="ARBA" id="ARBA00023242"/>
    </source>
</evidence>
<organism evidence="7 8">
    <name type="scientific">Talaromyces pinophilus</name>
    <name type="common">Penicillium pinophilum</name>
    <dbReference type="NCBI Taxonomy" id="128442"/>
    <lineage>
        <taxon>Eukaryota</taxon>
        <taxon>Fungi</taxon>
        <taxon>Dikarya</taxon>
        <taxon>Ascomycota</taxon>
        <taxon>Pezizomycotina</taxon>
        <taxon>Eurotiomycetes</taxon>
        <taxon>Eurotiomycetidae</taxon>
        <taxon>Eurotiales</taxon>
        <taxon>Trichocomaceae</taxon>
        <taxon>Talaromyces</taxon>
        <taxon>Talaromyces sect. Talaromyces</taxon>
    </lineage>
</organism>
<reference evidence="8" key="1">
    <citation type="journal article" date="2015" name="Genome Announc.">
        <title>Draft genome sequence of Talaromyces cellulolyticus strain Y-94, a source of lignocellulosic biomass-degrading enzymes.</title>
        <authorList>
            <person name="Fujii T."/>
            <person name="Koike H."/>
            <person name="Sawayama S."/>
            <person name="Yano S."/>
            <person name="Inoue H."/>
        </authorList>
    </citation>
    <scope>NUCLEOTIDE SEQUENCE [LARGE SCALE GENOMIC DNA]</scope>
    <source>
        <strain evidence="8">Y-94</strain>
    </source>
</reference>
<evidence type="ECO:0000313" key="7">
    <source>
        <dbReference type="EMBL" id="GAM36447.1"/>
    </source>
</evidence>
<dbReference type="InterPro" id="IPR007219">
    <property type="entry name" value="XnlR_reg_dom"/>
</dbReference>
<dbReference type="GO" id="GO:0005634">
    <property type="term" value="C:nucleus"/>
    <property type="evidence" value="ECO:0007669"/>
    <property type="project" value="UniProtKB-SubCell"/>
</dbReference>
<evidence type="ECO:0000256" key="5">
    <source>
        <dbReference type="SAM" id="MobiDB-lite"/>
    </source>
</evidence>
<dbReference type="SMART" id="SM00906">
    <property type="entry name" value="Fungal_trans"/>
    <property type="match status" value="1"/>
</dbReference>
<dbReference type="PANTHER" id="PTHR31001">
    <property type="entry name" value="UNCHARACTERIZED TRANSCRIPTIONAL REGULATORY PROTEIN"/>
    <property type="match status" value="1"/>
</dbReference>
<dbReference type="GO" id="GO:0008270">
    <property type="term" value="F:zinc ion binding"/>
    <property type="evidence" value="ECO:0007669"/>
    <property type="project" value="InterPro"/>
</dbReference>
<keyword evidence="3" id="KW-0804">Transcription</keyword>
<feature type="compositionally biased region" description="Basic and acidic residues" evidence="5">
    <location>
        <begin position="79"/>
        <end position="101"/>
    </location>
</feature>
<dbReference type="GO" id="GO:0003677">
    <property type="term" value="F:DNA binding"/>
    <property type="evidence" value="ECO:0007669"/>
    <property type="project" value="InterPro"/>
</dbReference>
<evidence type="ECO:0000256" key="3">
    <source>
        <dbReference type="ARBA" id="ARBA00023163"/>
    </source>
</evidence>
<keyword evidence="2" id="KW-0805">Transcription regulation</keyword>
<name>A0A510NW13_TALPI</name>
<dbReference type="GO" id="GO:0006351">
    <property type="term" value="P:DNA-templated transcription"/>
    <property type="evidence" value="ECO:0007669"/>
    <property type="project" value="InterPro"/>
</dbReference>
<dbReference type="EMBL" id="DF933814">
    <property type="protein sequence ID" value="GAM36447.1"/>
    <property type="molecule type" value="Genomic_DNA"/>
</dbReference>